<sequence>MAMDSTFTKEVNQTAELFRKFWPCVTDDNNLTLHGFRRFKTTHLLNLRFLEHDIAEVDRKIYQAGLSLGCEPSSRDRLGLRNGTHDPNVPVLEDTIKRDLILNIRDLLQKYDEGLMAFSSIMAMETVSLLDDGMQSSLRTDLTLYEKYNTRLIRADLGARSRIDPFQRWLHKRLRAFRYWRIANKQDDPESSTVSTQDYWHLAFKKQHQATLRIFISHHRWKDGEPTEEEALMMLNHGDYSASPVPAVFMFVPGMPVVVNQNTHQDLKLSMGLAILPCVTGQRPR</sequence>
<gene>
    <name evidence="2" type="ORF">S40285_09473</name>
</gene>
<proteinExistence type="predicted"/>
<dbReference type="HOGENOM" id="CLU_977195_0_0_1"/>
<dbReference type="OrthoDB" id="3546297at2759"/>
<dbReference type="EMBL" id="KL659784">
    <property type="protein sequence ID" value="KFA68625.1"/>
    <property type="molecule type" value="Genomic_DNA"/>
</dbReference>
<name>A0A084QXE0_STAC4</name>
<dbReference type="InParanoid" id="A0A084QXE0"/>
<evidence type="ECO:0000259" key="1">
    <source>
        <dbReference type="Pfam" id="PF20237"/>
    </source>
</evidence>
<dbReference type="InterPro" id="IPR046529">
    <property type="entry name" value="DUF6594"/>
</dbReference>
<dbReference type="Proteomes" id="UP000028524">
    <property type="component" value="Unassembled WGS sequence"/>
</dbReference>
<dbReference type="AlphaFoldDB" id="A0A084QXE0"/>
<evidence type="ECO:0000313" key="3">
    <source>
        <dbReference type="Proteomes" id="UP000028524"/>
    </source>
</evidence>
<evidence type="ECO:0000313" key="2">
    <source>
        <dbReference type="EMBL" id="KFA68625.1"/>
    </source>
</evidence>
<dbReference type="Pfam" id="PF20237">
    <property type="entry name" value="DUF6594"/>
    <property type="match status" value="1"/>
</dbReference>
<protein>
    <recommendedName>
        <fullName evidence="1">DUF6594 domain-containing protein</fullName>
    </recommendedName>
</protein>
<feature type="domain" description="DUF6594" evidence="1">
    <location>
        <begin position="29"/>
        <end position="197"/>
    </location>
</feature>
<keyword evidence="3" id="KW-1185">Reference proteome</keyword>
<accession>A0A084QXE0</accession>
<reference evidence="2 3" key="1">
    <citation type="journal article" date="2014" name="BMC Genomics">
        <title>Comparative genome sequencing reveals chemotype-specific gene clusters in the toxigenic black mold Stachybotrys.</title>
        <authorList>
            <person name="Semeiks J."/>
            <person name="Borek D."/>
            <person name="Otwinowski Z."/>
            <person name="Grishin N.V."/>
        </authorList>
    </citation>
    <scope>NUCLEOTIDE SEQUENCE [LARGE SCALE GENOMIC DNA]</scope>
    <source>
        <strain evidence="2 3">IBT 40285</strain>
    </source>
</reference>
<organism evidence="2 3">
    <name type="scientific">Stachybotrys chlorohalonatus (strain IBT 40285)</name>
    <dbReference type="NCBI Taxonomy" id="1283841"/>
    <lineage>
        <taxon>Eukaryota</taxon>
        <taxon>Fungi</taxon>
        <taxon>Dikarya</taxon>
        <taxon>Ascomycota</taxon>
        <taxon>Pezizomycotina</taxon>
        <taxon>Sordariomycetes</taxon>
        <taxon>Hypocreomycetidae</taxon>
        <taxon>Hypocreales</taxon>
        <taxon>Stachybotryaceae</taxon>
        <taxon>Stachybotrys</taxon>
    </lineage>
</organism>